<dbReference type="EMBL" id="LNJC01000029">
    <property type="protein sequence ID" value="KYC49667.1"/>
    <property type="molecule type" value="Genomic_DNA"/>
</dbReference>
<evidence type="ECO:0000313" key="3">
    <source>
        <dbReference type="EMBL" id="KYC49667.1"/>
    </source>
</evidence>
<accession>A0A150IU52</accession>
<evidence type="ECO:0000313" key="4">
    <source>
        <dbReference type="Proteomes" id="UP000091929"/>
    </source>
</evidence>
<organism evidence="2 4">
    <name type="scientific">Candidatus Methanofastidiosum methylothiophilum</name>
    <dbReference type="NCBI Taxonomy" id="1705564"/>
    <lineage>
        <taxon>Archaea</taxon>
        <taxon>Methanobacteriati</taxon>
        <taxon>Methanobacteriota</taxon>
        <taxon>Stenosarchaea group</taxon>
        <taxon>Candidatus Methanofastidiosia</taxon>
        <taxon>Candidatus Methanofastidiosales</taxon>
        <taxon>Candidatus Methanofastidiosaceae</taxon>
        <taxon>Candidatus Methanofastidiosum</taxon>
    </lineage>
</organism>
<evidence type="ECO:0000313" key="2">
    <source>
        <dbReference type="EMBL" id="KYC48506.1"/>
    </source>
</evidence>
<comment type="caution">
    <text evidence="2">The sequence shown here is derived from an EMBL/GenBank/DDBJ whole genome shotgun (WGS) entry which is preliminary data.</text>
</comment>
<dbReference type="Proteomes" id="UP000092403">
    <property type="component" value="Unassembled WGS sequence"/>
</dbReference>
<dbReference type="EMBL" id="LNGF01000004">
    <property type="protein sequence ID" value="KYC48506.1"/>
    <property type="molecule type" value="Genomic_DNA"/>
</dbReference>
<accession>A0A150IJ86</accession>
<dbReference type="Proteomes" id="UP000091929">
    <property type="component" value="Unassembled WGS sequence"/>
</dbReference>
<dbReference type="Pfam" id="PF19620">
    <property type="entry name" value="DUF6125"/>
    <property type="match status" value="1"/>
</dbReference>
<accession>A0A150IXF2</accession>
<evidence type="ECO:0008006" key="6">
    <source>
        <dbReference type="Google" id="ProtNLM"/>
    </source>
</evidence>
<dbReference type="Proteomes" id="UP000092401">
    <property type="component" value="Unassembled WGS sequence"/>
</dbReference>
<proteinExistence type="predicted"/>
<evidence type="ECO:0000313" key="1">
    <source>
        <dbReference type="EMBL" id="KYC45100.1"/>
    </source>
</evidence>
<dbReference type="EMBL" id="LNGE01000030">
    <property type="protein sequence ID" value="KYC45100.1"/>
    <property type="molecule type" value="Genomic_DNA"/>
</dbReference>
<protein>
    <recommendedName>
        <fullName evidence="6">L-2-amino-thiazoline-4-carboxylic acid hydrolase</fullName>
    </recommendedName>
</protein>
<sequence>MNISRNDDMKMLSSLDEWELIDLLLFNIKNLWRVDGLYFLGIEEKFGMDAATDIDARCWEYLANVEAKYLKEMFSLESNLEGLSKALRFTSWALDHPSKEIELKDNLLIFRITDCHTQKTRKEKGLPQFSCKNVRFNYLKIFANTFSPDIDVCCNMCPPDEHPGNIWCEWHFIMK</sequence>
<name>A0A150IU52_9EURY</name>
<gene>
    <name evidence="1" type="ORF">APG10_01152</name>
    <name evidence="2" type="ORF">APG11_00313</name>
    <name evidence="3" type="ORF">APG12_01314</name>
</gene>
<dbReference type="AlphaFoldDB" id="A0A150IU52"/>
<evidence type="ECO:0000313" key="5">
    <source>
        <dbReference type="Proteomes" id="UP000092401"/>
    </source>
</evidence>
<reference evidence="4 5" key="1">
    <citation type="journal article" date="2016" name="ISME J.">
        <title>Chasing the elusive Euryarchaeota class WSA2: genomes reveal a uniquely fastidious methyl-reducing methanogen.</title>
        <authorList>
            <person name="Nobu M.K."/>
            <person name="Narihiro T."/>
            <person name="Kuroda K."/>
            <person name="Mei R."/>
            <person name="Liu W.T."/>
        </authorList>
    </citation>
    <scope>NUCLEOTIDE SEQUENCE [LARGE SCALE GENOMIC DNA]</scope>
    <source>
        <strain evidence="1">B03fssc0709_Meth_Bin005</strain>
        <strain evidence="2">B15fssc0709_Meth_Bin003</strain>
        <strain evidence="3">BMIXfssc0709_Meth_Bin006</strain>
    </source>
</reference>